<evidence type="ECO:0000256" key="2">
    <source>
        <dbReference type="ARBA" id="ARBA00023002"/>
    </source>
</evidence>
<dbReference type="PRINTS" id="PR00080">
    <property type="entry name" value="SDRFAMILY"/>
</dbReference>
<dbReference type="InterPro" id="IPR036291">
    <property type="entry name" value="NAD(P)-bd_dom_sf"/>
</dbReference>
<reference evidence="4" key="1">
    <citation type="submission" date="2019-06" db="EMBL/GenBank/DDBJ databases">
        <authorList>
            <consortium name="Wellcome Sanger Institute Data Sharing"/>
        </authorList>
    </citation>
    <scope>NUCLEOTIDE SEQUENCE [LARGE SCALE GENOMIC DNA]</scope>
</reference>
<reference evidence="4" key="2">
    <citation type="submission" date="2025-08" db="UniProtKB">
        <authorList>
            <consortium name="Ensembl"/>
        </authorList>
    </citation>
    <scope>IDENTIFICATION</scope>
</reference>
<dbReference type="SUPFAM" id="SSF51735">
    <property type="entry name" value="NAD(P)-binding Rossmann-fold domains"/>
    <property type="match status" value="1"/>
</dbReference>
<comment type="similarity">
    <text evidence="1 3">Belongs to the short-chain dehydrogenases/reductases (SDR) family.</text>
</comment>
<accession>A0A667YLY6</accession>
<dbReference type="Gene3D" id="3.40.50.720">
    <property type="entry name" value="NAD(P)-binding Rossmann-like Domain"/>
    <property type="match status" value="1"/>
</dbReference>
<dbReference type="Proteomes" id="UP000472263">
    <property type="component" value="Chromosome 11"/>
</dbReference>
<keyword evidence="2" id="KW-0560">Oxidoreductase</keyword>
<keyword evidence="5" id="KW-1185">Reference proteome</keyword>
<dbReference type="PANTHER" id="PTHR43157">
    <property type="entry name" value="PHOSPHATIDYLINOSITOL-GLYCAN BIOSYNTHESIS CLASS F PROTEIN-RELATED"/>
    <property type="match status" value="1"/>
</dbReference>
<dbReference type="GeneTree" id="ENSGT00940000162345"/>
<evidence type="ECO:0000256" key="1">
    <source>
        <dbReference type="ARBA" id="ARBA00006484"/>
    </source>
</evidence>
<dbReference type="Ensembl" id="ENSMMDT00005025403.1">
    <property type="protein sequence ID" value="ENSMMDP00005024874.1"/>
    <property type="gene ID" value="ENSMMDG00005011798.1"/>
</dbReference>
<name>A0A667YLY6_9TELE</name>
<gene>
    <name evidence="4" type="primary">zgc:153441</name>
</gene>
<dbReference type="InterPro" id="IPR002347">
    <property type="entry name" value="SDR_fam"/>
</dbReference>
<evidence type="ECO:0000256" key="3">
    <source>
        <dbReference type="RuleBase" id="RU000363"/>
    </source>
</evidence>
<dbReference type="PANTHER" id="PTHR43157:SF54">
    <property type="entry name" value="RETINOL DEHYDROGENASE 12-LIKE ISOFORM X1-RELATED"/>
    <property type="match status" value="1"/>
</dbReference>
<organism evidence="4 5">
    <name type="scientific">Myripristis murdjan</name>
    <name type="common">pinecone soldierfish</name>
    <dbReference type="NCBI Taxonomy" id="586833"/>
    <lineage>
        <taxon>Eukaryota</taxon>
        <taxon>Metazoa</taxon>
        <taxon>Chordata</taxon>
        <taxon>Craniata</taxon>
        <taxon>Vertebrata</taxon>
        <taxon>Euteleostomi</taxon>
        <taxon>Actinopterygii</taxon>
        <taxon>Neopterygii</taxon>
        <taxon>Teleostei</taxon>
        <taxon>Neoteleostei</taxon>
        <taxon>Acanthomorphata</taxon>
        <taxon>Holocentriformes</taxon>
        <taxon>Holocentridae</taxon>
        <taxon>Myripristis</taxon>
    </lineage>
</organism>
<dbReference type="Pfam" id="PF00106">
    <property type="entry name" value="adh_short"/>
    <property type="match status" value="1"/>
</dbReference>
<dbReference type="PRINTS" id="PR00081">
    <property type="entry name" value="GDHRDH"/>
</dbReference>
<evidence type="ECO:0000313" key="4">
    <source>
        <dbReference type="Ensembl" id="ENSMMDP00005024874.1"/>
    </source>
</evidence>
<sequence length="240" mass="26449">MTFRQSCPAASVFCVSSSGLVVLRKWVAGGVCHSQAKLHGKTVVITGANTGIGKETALDMARRGARVVMACRDLSKAEQAASEIRQATGNSEVLVRHLDLSSLRSVRHFSTELRAAEKRLDILINNAGVMMCPKMLTDDGFEMQLGVNHLGHFLLTNLLLELLKSSAPSRVVTVSSVVHDRGKIHFDDLHFERTPYSPLTSYRQSKLANILFTRELASRTRGTTIFHGAAFIVKFRNDKK</sequence>
<proteinExistence type="inferred from homology"/>
<reference evidence="4" key="3">
    <citation type="submission" date="2025-09" db="UniProtKB">
        <authorList>
            <consortium name="Ensembl"/>
        </authorList>
    </citation>
    <scope>IDENTIFICATION</scope>
</reference>
<protein>
    <submittedName>
        <fullName evidence="4">Zgc:153441</fullName>
    </submittedName>
</protein>
<evidence type="ECO:0000313" key="5">
    <source>
        <dbReference type="Proteomes" id="UP000472263"/>
    </source>
</evidence>
<dbReference type="GO" id="GO:0016491">
    <property type="term" value="F:oxidoreductase activity"/>
    <property type="evidence" value="ECO:0007669"/>
    <property type="project" value="UniProtKB-KW"/>
</dbReference>
<dbReference type="AlphaFoldDB" id="A0A667YLY6"/>